<evidence type="ECO:0000313" key="6">
    <source>
        <dbReference type="Proteomes" id="UP001634394"/>
    </source>
</evidence>
<feature type="domain" description="LRAT" evidence="2">
    <location>
        <begin position="76"/>
        <end position="188"/>
    </location>
</feature>
<proteinExistence type="predicted"/>
<dbReference type="Pfam" id="PF04970">
    <property type="entry name" value="LRAT"/>
    <property type="match status" value="1"/>
</dbReference>
<accession>A0ABD3X974</accession>
<dbReference type="Proteomes" id="UP001634394">
    <property type="component" value="Unassembled WGS sequence"/>
</dbReference>
<dbReference type="EMBL" id="JBJQND010000003">
    <property type="protein sequence ID" value="KAL3882812.1"/>
    <property type="molecule type" value="Genomic_DNA"/>
</dbReference>
<keyword evidence="6" id="KW-1185">Reference proteome</keyword>
<keyword evidence="1" id="KW-0812">Transmembrane</keyword>
<reference evidence="3 6" key="1">
    <citation type="submission" date="2024-11" db="EMBL/GenBank/DDBJ databases">
        <title>Chromosome-level genome assembly of the freshwater bivalve Anodonta woodiana.</title>
        <authorList>
            <person name="Chen X."/>
        </authorList>
    </citation>
    <scope>NUCLEOTIDE SEQUENCE [LARGE SCALE GENOMIC DNA]</scope>
    <source>
        <strain evidence="3">MN2024</strain>
        <tissue evidence="3">Gills</tissue>
    </source>
</reference>
<evidence type="ECO:0000313" key="3">
    <source>
        <dbReference type="EMBL" id="KAL3882812.1"/>
    </source>
</evidence>
<dbReference type="EMBL" id="JBJQND010000003">
    <property type="protein sequence ID" value="KAL3882814.1"/>
    <property type="molecule type" value="Genomic_DNA"/>
</dbReference>
<evidence type="ECO:0000256" key="1">
    <source>
        <dbReference type="SAM" id="Phobius"/>
    </source>
</evidence>
<evidence type="ECO:0000259" key="2">
    <source>
        <dbReference type="PROSITE" id="PS51934"/>
    </source>
</evidence>
<keyword evidence="1" id="KW-0472">Membrane</keyword>
<gene>
    <name evidence="3" type="ORF">ACJMK2_029118</name>
    <name evidence="4" type="ORF">ACJMK2_029119</name>
    <name evidence="5" type="ORF">ACJMK2_029120</name>
</gene>
<dbReference type="Gene3D" id="3.90.1720.10">
    <property type="entry name" value="endopeptidase domain like (from Nostoc punctiforme)"/>
    <property type="match status" value="1"/>
</dbReference>
<dbReference type="InterPro" id="IPR007053">
    <property type="entry name" value="LRAT_dom"/>
</dbReference>
<keyword evidence="1" id="KW-1133">Transmembrane helix</keyword>
<feature type="transmembrane region" description="Helical" evidence="1">
    <location>
        <begin position="309"/>
        <end position="331"/>
    </location>
</feature>
<evidence type="ECO:0000313" key="5">
    <source>
        <dbReference type="EMBL" id="KAL3882814.1"/>
    </source>
</evidence>
<comment type="caution">
    <text evidence="3">The sequence shown here is derived from an EMBL/GenBank/DDBJ whole genome shotgun (WGS) entry which is preliminary data.</text>
</comment>
<dbReference type="AlphaFoldDB" id="A0ABD3X974"/>
<feature type="transmembrane region" description="Helical" evidence="1">
    <location>
        <begin position="237"/>
        <end position="256"/>
    </location>
</feature>
<sequence>MASLELQRTHKRKRYQLEEEDRNISLQTRLQTAFENTLDHHPVRTENSCAYCSREIPVTNASSLQRGQHISLRSQSTAGFGKPYRHHAIVKETISCVGNITTLRLIHFEKQKGKIKIYDSIESYDLTIHELRIITYIHPRYSPEKIIRRAEQVLNECGEGKFANYNMLTCNCEDFATWCVVGKEESFQVQTLRVVIENILKYVFGGNSKITKFVLKALFLSSDEIASAMTSSTATPVGLLVGSVVAYFIYCIYFTVSLCKQYFKDRAICKSCLRKQLVKLWVQFSVYIGTSSLTFYVQRYVLPLLTPAAGIPLMVLLLVVSTSLFIIIPLIK</sequence>
<evidence type="ECO:0000313" key="4">
    <source>
        <dbReference type="EMBL" id="KAL3882813.1"/>
    </source>
</evidence>
<protein>
    <recommendedName>
        <fullName evidence="2">LRAT domain-containing protein</fullName>
    </recommendedName>
</protein>
<name>A0ABD3X974_SINWO</name>
<feature type="transmembrane region" description="Helical" evidence="1">
    <location>
        <begin position="277"/>
        <end position="297"/>
    </location>
</feature>
<dbReference type="EMBL" id="JBJQND010000003">
    <property type="protein sequence ID" value="KAL3882813.1"/>
    <property type="molecule type" value="Genomic_DNA"/>
</dbReference>
<organism evidence="3 6">
    <name type="scientific">Sinanodonta woodiana</name>
    <name type="common">Chinese pond mussel</name>
    <name type="synonym">Anodonta woodiana</name>
    <dbReference type="NCBI Taxonomy" id="1069815"/>
    <lineage>
        <taxon>Eukaryota</taxon>
        <taxon>Metazoa</taxon>
        <taxon>Spiralia</taxon>
        <taxon>Lophotrochozoa</taxon>
        <taxon>Mollusca</taxon>
        <taxon>Bivalvia</taxon>
        <taxon>Autobranchia</taxon>
        <taxon>Heteroconchia</taxon>
        <taxon>Palaeoheterodonta</taxon>
        <taxon>Unionida</taxon>
        <taxon>Unionoidea</taxon>
        <taxon>Unionidae</taxon>
        <taxon>Unioninae</taxon>
        <taxon>Sinanodonta</taxon>
    </lineage>
</organism>
<dbReference type="PROSITE" id="PS51934">
    <property type="entry name" value="LRAT"/>
    <property type="match status" value="1"/>
</dbReference>